<name>A0A4Z1I3F4_9HELO</name>
<gene>
    <name evidence="1" type="ORF">BOTNAR_0354g00040</name>
</gene>
<comment type="caution">
    <text evidence="1">The sequence shown here is derived from an EMBL/GenBank/DDBJ whole genome shotgun (WGS) entry which is preliminary data.</text>
</comment>
<evidence type="ECO:0000313" key="1">
    <source>
        <dbReference type="EMBL" id="TGO51503.1"/>
    </source>
</evidence>
<protein>
    <submittedName>
        <fullName evidence="1">Uncharacterized protein</fullName>
    </submittedName>
</protein>
<accession>A0A4Z1I3F4</accession>
<proteinExistence type="predicted"/>
<evidence type="ECO:0000313" key="2">
    <source>
        <dbReference type="Proteomes" id="UP000297452"/>
    </source>
</evidence>
<keyword evidence="2" id="KW-1185">Reference proteome</keyword>
<dbReference type="EMBL" id="PQXJ01000354">
    <property type="protein sequence ID" value="TGO51503.1"/>
    <property type="molecule type" value="Genomic_DNA"/>
</dbReference>
<sequence length="65" mass="7461">MTPTDATSACAILFLQSQKIHEYQTPADPRRILFVYEPFIDSEASSTQAKIDNLRKLEVWNYILA</sequence>
<organism evidence="1 2">
    <name type="scientific">Botryotinia narcissicola</name>
    <dbReference type="NCBI Taxonomy" id="278944"/>
    <lineage>
        <taxon>Eukaryota</taxon>
        <taxon>Fungi</taxon>
        <taxon>Dikarya</taxon>
        <taxon>Ascomycota</taxon>
        <taxon>Pezizomycotina</taxon>
        <taxon>Leotiomycetes</taxon>
        <taxon>Helotiales</taxon>
        <taxon>Sclerotiniaceae</taxon>
        <taxon>Botryotinia</taxon>
    </lineage>
</organism>
<dbReference type="AlphaFoldDB" id="A0A4Z1I3F4"/>
<dbReference type="Proteomes" id="UP000297452">
    <property type="component" value="Unassembled WGS sequence"/>
</dbReference>
<reference evidence="1 2" key="1">
    <citation type="submission" date="2017-12" db="EMBL/GenBank/DDBJ databases">
        <title>Comparative genomics of Botrytis spp.</title>
        <authorList>
            <person name="Valero-Jimenez C.A."/>
            <person name="Tapia P."/>
            <person name="Veloso J."/>
            <person name="Silva-Moreno E."/>
            <person name="Staats M."/>
            <person name="Valdes J.H."/>
            <person name="Van Kan J.A.L."/>
        </authorList>
    </citation>
    <scope>NUCLEOTIDE SEQUENCE [LARGE SCALE GENOMIC DNA]</scope>
    <source>
        <strain evidence="1 2">MUCL2120</strain>
    </source>
</reference>